<gene>
    <name evidence="2" type="primary">cutC</name>
    <name evidence="3" type="ORF">QR695_09250</name>
</gene>
<dbReference type="RefSeq" id="WP_214720212.1">
    <property type="nucleotide sequence ID" value="NZ_CP183077.1"/>
</dbReference>
<keyword evidence="2" id="KW-0963">Cytoplasm</keyword>
<dbReference type="HAMAP" id="MF_00795">
    <property type="entry name" value="CutC"/>
    <property type="match status" value="1"/>
</dbReference>
<organism evidence="3 4">
    <name type="scientific">Exiguobacterium mexicanum</name>
    <dbReference type="NCBI Taxonomy" id="340146"/>
    <lineage>
        <taxon>Bacteria</taxon>
        <taxon>Bacillati</taxon>
        <taxon>Bacillota</taxon>
        <taxon>Bacilli</taxon>
        <taxon>Bacillales</taxon>
        <taxon>Bacillales Family XII. Incertae Sedis</taxon>
        <taxon>Exiguobacterium</taxon>
    </lineage>
</organism>
<dbReference type="InterPro" id="IPR036822">
    <property type="entry name" value="CutC-like_dom_sf"/>
</dbReference>
<dbReference type="Proteomes" id="UP001230807">
    <property type="component" value="Unassembled WGS sequence"/>
</dbReference>
<dbReference type="SUPFAM" id="SSF110395">
    <property type="entry name" value="CutC-like"/>
    <property type="match status" value="1"/>
</dbReference>
<dbReference type="PANTHER" id="PTHR12598">
    <property type="entry name" value="COPPER HOMEOSTASIS PROTEIN CUTC"/>
    <property type="match status" value="1"/>
</dbReference>
<keyword evidence="4" id="KW-1185">Reference proteome</keyword>
<evidence type="ECO:0000256" key="1">
    <source>
        <dbReference type="ARBA" id="ARBA00007768"/>
    </source>
</evidence>
<dbReference type="PANTHER" id="PTHR12598:SF0">
    <property type="entry name" value="COPPER HOMEOSTASIS PROTEIN CUTC HOMOLOG"/>
    <property type="match status" value="1"/>
</dbReference>
<dbReference type="EMBL" id="JASWER010000007">
    <property type="protein sequence ID" value="MDL5377187.1"/>
    <property type="molecule type" value="Genomic_DNA"/>
</dbReference>
<protein>
    <recommendedName>
        <fullName evidence="2">PF03932 family protein CutC</fullName>
    </recommendedName>
</protein>
<evidence type="ECO:0000313" key="3">
    <source>
        <dbReference type="EMBL" id="MDL5377187.1"/>
    </source>
</evidence>
<name>A0ABT7MPS1_9BACL</name>
<sequence length="220" mass="23740">MIEVIVTTLTEAKTAERFGADRLELIADLPAGGTTPSFGTIRNVLEQATIPVHVMIRPHADSFVYDEEDEETILADIGLCRELGADGIVFGALTSEGRIDEALLGEVIKHKGEMVLTFHRAIDDAADLMDAITVLNDFPEVDHVLTSGGQATALEGIDRLSAMHEVAEMNVLPGAGITADNVAQLIDRLGVDFVHVGSGVRTEGRLDEHKFKAIKQQMAR</sequence>
<dbReference type="InterPro" id="IPR005627">
    <property type="entry name" value="CutC-like"/>
</dbReference>
<comment type="subcellular location">
    <subcellularLocation>
        <location evidence="2">Cytoplasm</location>
    </subcellularLocation>
</comment>
<evidence type="ECO:0000256" key="2">
    <source>
        <dbReference type="HAMAP-Rule" id="MF_00795"/>
    </source>
</evidence>
<dbReference type="Pfam" id="PF03932">
    <property type="entry name" value="CutC"/>
    <property type="match status" value="1"/>
</dbReference>
<comment type="caution">
    <text evidence="3">The sequence shown here is derived from an EMBL/GenBank/DDBJ whole genome shotgun (WGS) entry which is preliminary data.</text>
</comment>
<proteinExistence type="inferred from homology"/>
<comment type="similarity">
    <text evidence="1 2">Belongs to the CutC family.</text>
</comment>
<evidence type="ECO:0000313" key="4">
    <source>
        <dbReference type="Proteomes" id="UP001230807"/>
    </source>
</evidence>
<accession>A0ABT7MPS1</accession>
<reference evidence="3 4" key="1">
    <citation type="submission" date="2023-06" db="EMBL/GenBank/DDBJ databases">
        <title>Influencing factors and mechanism of Cr(VI) reduction by facultative anaerobic Exiguobacterium sp. PY14.</title>
        <authorList>
            <person name="Zou L."/>
        </authorList>
    </citation>
    <scope>NUCLEOTIDE SEQUENCE [LARGE SCALE GENOMIC DNA]</scope>
    <source>
        <strain evidence="3 4">PY14</strain>
    </source>
</reference>
<dbReference type="Gene3D" id="3.20.20.380">
    <property type="entry name" value="Copper homeostasis (CutC) domain"/>
    <property type="match status" value="1"/>
</dbReference>
<comment type="caution">
    <text evidence="2">Once thought to be involved in copper homeostasis, experiments in E.coli have shown this is not the case.</text>
</comment>